<dbReference type="AlphaFoldDB" id="A0A2A4ICL3"/>
<feature type="region of interest" description="Disordered" evidence="1">
    <location>
        <begin position="44"/>
        <end position="71"/>
    </location>
</feature>
<keyword evidence="3" id="KW-1185">Reference proteome</keyword>
<dbReference type="InterPro" id="IPR017521">
    <property type="entry name" value="Sugar_tfrase_PEP-CTERM_Stp1"/>
</dbReference>
<evidence type="ECO:0000313" key="2">
    <source>
        <dbReference type="EMBL" id="PCG16259.1"/>
    </source>
</evidence>
<dbReference type="Gene3D" id="3.40.50.2000">
    <property type="entry name" value="Glycogen Phosphorylase B"/>
    <property type="match status" value="1"/>
</dbReference>
<reference evidence="2 3" key="1">
    <citation type="submission" date="2017-09" db="EMBL/GenBank/DDBJ databases">
        <title>Sphingomonas adhaesiva DSM 7418, whole genome shotgun sequence.</title>
        <authorList>
            <person name="Feng G."/>
            <person name="Zhu H."/>
        </authorList>
    </citation>
    <scope>NUCLEOTIDE SEQUENCE [LARGE SCALE GENOMIC DNA]</scope>
    <source>
        <strain evidence="2 3">DSM 7418</strain>
    </source>
</reference>
<dbReference type="PANTHER" id="PTHR12526:SF600">
    <property type="entry name" value="GLYCOSYL TRANSFERASE GROUP 1"/>
    <property type="match status" value="1"/>
</dbReference>
<comment type="caution">
    <text evidence="2">The sequence shown here is derived from an EMBL/GenBank/DDBJ whole genome shotgun (WGS) entry which is preliminary data.</text>
</comment>
<gene>
    <name evidence="2" type="ORF">COA07_03635</name>
</gene>
<sequence length="695" mass="71400">MERGGGAGVRAARALAGRRTCRWRDDRRGAADRDAIAAVRARRGVGGVRGRRRHAGRGRGGGAAGGGRGGAGAGTVVPLGRVARRGGAGGLGGRYHQLSGLRARSGSGRRCGIAGHPAQAAGGGAQGAGGRPDRPCRAHARGGGRTLPHLCRIGAQPGHAGVPARAVPGRAGDDGRRRADRPPPGQPGGERAEPVSPRHRLPLLGRGHGGGAGVARQRPDVFRADGACAGAGVHALRLWTVQDRDRCGGVQEELGVRGTPVDLCGVERGRTARGEPAEPQICADGEGVAAAAAAGRQCGRAVDQPGAGVTPGATGDVLFLAHRVPFPPDRGDKIRGYHILRHLAARAKVHLIAFADDPRDHAPAAAFTGMLASHTIVPRTKPQWRAGLEALASGRPLSLTAFDDDAVRRAVADVVARHPVACAYAFSGQMAPYLPAGVRRVMDFVDADSAKFAAYAADARGPMRWMLAREARLLAAFERDVAGAVDASLFVSAEEAALVPGGQPLENGIDAAFFDPAARFAPVAPPGKPLIVFTGQMDYRPNVEAVSAFVRDVLPQLPAAHFAIVGRAPTPAVRSLAGYRVTVTGEVADVRGWLAAADVVVAPLMLARGIQNKVLEAMAMARPVVASAAAAEGIDHAGALRVAGDAAAIAREIVALLADRAAAGALGRAARARVIARYDWAARLAPLDAIVGLPA</sequence>
<organism evidence="2 3">
    <name type="scientific">Sphingomonas adhaesiva</name>
    <dbReference type="NCBI Taxonomy" id="28212"/>
    <lineage>
        <taxon>Bacteria</taxon>
        <taxon>Pseudomonadati</taxon>
        <taxon>Pseudomonadota</taxon>
        <taxon>Alphaproteobacteria</taxon>
        <taxon>Sphingomonadales</taxon>
        <taxon>Sphingomonadaceae</taxon>
        <taxon>Sphingomonas</taxon>
    </lineage>
</organism>
<feature type="compositionally biased region" description="Gly residues" evidence="1">
    <location>
        <begin position="58"/>
        <end position="71"/>
    </location>
</feature>
<dbReference type="NCBIfam" id="TIGR03087">
    <property type="entry name" value="stp1"/>
    <property type="match status" value="1"/>
</dbReference>
<evidence type="ECO:0008006" key="4">
    <source>
        <dbReference type="Google" id="ProtNLM"/>
    </source>
</evidence>
<evidence type="ECO:0000256" key="1">
    <source>
        <dbReference type="SAM" id="MobiDB-lite"/>
    </source>
</evidence>
<feature type="region of interest" description="Disordered" evidence="1">
    <location>
        <begin position="108"/>
        <end position="214"/>
    </location>
</feature>
<feature type="compositionally biased region" description="Basic and acidic residues" evidence="1">
    <location>
        <begin position="171"/>
        <end position="181"/>
    </location>
</feature>
<dbReference type="SUPFAM" id="SSF53756">
    <property type="entry name" value="UDP-Glycosyltransferase/glycogen phosphorylase"/>
    <property type="match status" value="1"/>
</dbReference>
<dbReference type="EMBL" id="NWVC01000001">
    <property type="protein sequence ID" value="PCG16259.1"/>
    <property type="molecule type" value="Genomic_DNA"/>
</dbReference>
<dbReference type="PANTHER" id="PTHR12526">
    <property type="entry name" value="GLYCOSYLTRANSFERASE"/>
    <property type="match status" value="1"/>
</dbReference>
<feature type="compositionally biased region" description="Gly residues" evidence="1">
    <location>
        <begin position="121"/>
        <end position="130"/>
    </location>
</feature>
<feature type="compositionally biased region" description="Low complexity" evidence="1">
    <location>
        <begin position="108"/>
        <end position="120"/>
    </location>
</feature>
<proteinExistence type="predicted"/>
<evidence type="ECO:0000313" key="3">
    <source>
        <dbReference type="Proteomes" id="UP000218323"/>
    </source>
</evidence>
<name>A0A2A4ICL3_9SPHN</name>
<dbReference type="GO" id="GO:0016757">
    <property type="term" value="F:glycosyltransferase activity"/>
    <property type="evidence" value="ECO:0007669"/>
    <property type="project" value="TreeGrafter"/>
</dbReference>
<dbReference type="Pfam" id="PF13692">
    <property type="entry name" value="Glyco_trans_1_4"/>
    <property type="match status" value="1"/>
</dbReference>
<dbReference type="Proteomes" id="UP000218323">
    <property type="component" value="Unassembled WGS sequence"/>
</dbReference>
<protein>
    <recommendedName>
        <fullName evidence="4">Glycosyl transferase family 1</fullName>
    </recommendedName>
</protein>
<dbReference type="CDD" id="cd03801">
    <property type="entry name" value="GT4_PimA-like"/>
    <property type="match status" value="1"/>
</dbReference>
<accession>A0A2A4ICL3</accession>